<evidence type="ECO:0000256" key="3">
    <source>
        <dbReference type="ARBA" id="ARBA00023004"/>
    </source>
</evidence>
<dbReference type="InterPro" id="IPR026335">
    <property type="entry name" value="rSAM_SPASM_FxsB"/>
</dbReference>
<evidence type="ECO:0000313" key="7">
    <source>
        <dbReference type="EMBL" id="SEG40389.1"/>
    </source>
</evidence>
<dbReference type="GO" id="GO:0051536">
    <property type="term" value="F:iron-sulfur cluster binding"/>
    <property type="evidence" value="ECO:0007669"/>
    <property type="project" value="UniProtKB-KW"/>
</dbReference>
<dbReference type="AlphaFoldDB" id="A0A1H5ZVE5"/>
<feature type="compositionally biased region" description="Basic residues" evidence="5">
    <location>
        <begin position="474"/>
        <end position="490"/>
    </location>
</feature>
<evidence type="ECO:0000256" key="5">
    <source>
        <dbReference type="SAM" id="MobiDB-lite"/>
    </source>
</evidence>
<keyword evidence="8" id="KW-1185">Reference proteome</keyword>
<dbReference type="InterPro" id="IPR013785">
    <property type="entry name" value="Aldolase_TIM"/>
</dbReference>
<dbReference type="GO" id="GO:0016491">
    <property type="term" value="F:oxidoreductase activity"/>
    <property type="evidence" value="ECO:0007669"/>
    <property type="project" value="InterPro"/>
</dbReference>
<dbReference type="InterPro" id="IPR007197">
    <property type="entry name" value="rSAM"/>
</dbReference>
<dbReference type="SFLD" id="SFLDS00029">
    <property type="entry name" value="Radical_SAM"/>
    <property type="match status" value="1"/>
</dbReference>
<dbReference type="EMBL" id="FNVO01000005">
    <property type="protein sequence ID" value="SEG40389.1"/>
    <property type="molecule type" value="Genomic_DNA"/>
</dbReference>
<evidence type="ECO:0000259" key="6">
    <source>
        <dbReference type="Pfam" id="PF04055"/>
    </source>
</evidence>
<dbReference type="SUPFAM" id="SSF102114">
    <property type="entry name" value="Radical SAM enzymes"/>
    <property type="match status" value="1"/>
</dbReference>
<protein>
    <recommendedName>
        <fullName evidence="6">Radical SAM core domain-containing protein</fullName>
    </recommendedName>
</protein>
<keyword evidence="3" id="KW-0408">Iron</keyword>
<dbReference type="InterPro" id="IPR023867">
    <property type="entry name" value="Sulphatase_maturase_rSAM"/>
</dbReference>
<evidence type="ECO:0000256" key="4">
    <source>
        <dbReference type="ARBA" id="ARBA00023014"/>
    </source>
</evidence>
<keyword evidence="1" id="KW-0949">S-adenosyl-L-methionine</keyword>
<accession>A0A1H5ZVE5</accession>
<dbReference type="Proteomes" id="UP000236723">
    <property type="component" value="Unassembled WGS sequence"/>
</dbReference>
<evidence type="ECO:0000256" key="2">
    <source>
        <dbReference type="ARBA" id="ARBA00022723"/>
    </source>
</evidence>
<dbReference type="Gene3D" id="3.20.20.70">
    <property type="entry name" value="Aldolase class I"/>
    <property type="match status" value="1"/>
</dbReference>
<dbReference type="SFLD" id="SFLDG01386">
    <property type="entry name" value="main_SPASM_domain-containing"/>
    <property type="match status" value="1"/>
</dbReference>
<evidence type="ECO:0000256" key="1">
    <source>
        <dbReference type="ARBA" id="ARBA00022691"/>
    </source>
</evidence>
<name>A0A1H5ZVE5_9ACTN</name>
<dbReference type="InterPro" id="IPR058240">
    <property type="entry name" value="rSAM_sf"/>
</dbReference>
<dbReference type="CDD" id="cd01335">
    <property type="entry name" value="Radical_SAM"/>
    <property type="match status" value="1"/>
</dbReference>
<gene>
    <name evidence="7" type="ORF">SAMN04489712_10531</name>
</gene>
<dbReference type="RefSeq" id="WP_235017833.1">
    <property type="nucleotide sequence ID" value="NZ_FNVO01000005.1"/>
</dbReference>
<organism evidence="7 8">
    <name type="scientific">Thermomonospora echinospora</name>
    <dbReference type="NCBI Taxonomy" id="1992"/>
    <lineage>
        <taxon>Bacteria</taxon>
        <taxon>Bacillati</taxon>
        <taxon>Actinomycetota</taxon>
        <taxon>Actinomycetes</taxon>
        <taxon>Streptosporangiales</taxon>
        <taxon>Thermomonosporaceae</taxon>
        <taxon>Thermomonospora</taxon>
    </lineage>
</organism>
<dbReference type="SFLD" id="SFLDG01072">
    <property type="entry name" value="dehydrogenase_like"/>
    <property type="match status" value="1"/>
</dbReference>
<keyword evidence="4" id="KW-0411">Iron-sulfur</keyword>
<sequence length="535" mass="57224">MISYTGSDGSDGSGAAAPWPAGLDVGALLAGGWRPTAFREFVLKVHGRCDLACDHCYVYEMADQSWRDRPTRMSPSVVAQTARRIAEHVRDHDLPSVKLILHGGEPLLAGAETLGRTVRDIRAAVRATAGPSPHGGERVVARVQTNALRLGERELQVFDRQLIRVGVSLDGTAEGHDRHRRHADGRGSHAQVRTALQRLTADRYRHLFTGLLCTVDVRNDPVATYEALLEFAPPAVDFLLPHGNWSAPPPGRTAGSPATPYGDWLAAVFDRWYGAPRRETKVRIFQDVMHLLLGGPSSSEAVGLSPVGVVVVETDGSIEQSDILKSAYPGAPATGMNVARDPFDSVLRSPFVAARQIGARALCATCARCPEKEICGGGHYAHRYHLRNGFRNPSVYCPDMLRLIRHIRSRLARDISRLADRGGGCARSLSPGSGGDAGGTRRRARRRGWAAATARHLVEPAHATRPGGAGGRADRRRSRHGGLGARRVRGTGRSPGTSSGRRPGGDLPPLGRGVGRARGQGAAPGDPSPGRGGRS</sequence>
<dbReference type="SFLD" id="SFLDG01067">
    <property type="entry name" value="SPASM/twitch_domain_containing"/>
    <property type="match status" value="1"/>
</dbReference>
<feature type="compositionally biased region" description="Low complexity" evidence="5">
    <location>
        <begin position="449"/>
        <end position="466"/>
    </location>
</feature>
<feature type="compositionally biased region" description="Low complexity" evidence="5">
    <location>
        <begin position="519"/>
        <end position="529"/>
    </location>
</feature>
<feature type="compositionally biased region" description="Low complexity" evidence="5">
    <location>
        <begin position="491"/>
        <end position="511"/>
    </location>
</feature>
<evidence type="ECO:0000313" key="8">
    <source>
        <dbReference type="Proteomes" id="UP000236723"/>
    </source>
</evidence>
<keyword evidence="2" id="KW-0479">Metal-binding</keyword>
<dbReference type="NCBIfam" id="TIGR04269">
    <property type="entry name" value="SAM_SPASM_FxsB"/>
    <property type="match status" value="1"/>
</dbReference>
<dbReference type="PANTHER" id="PTHR43273:SF8">
    <property type="entry name" value="RADICAL SAM DOMAIN PROTEIN"/>
    <property type="match status" value="1"/>
</dbReference>
<dbReference type="Pfam" id="PF04055">
    <property type="entry name" value="Radical_SAM"/>
    <property type="match status" value="1"/>
</dbReference>
<feature type="region of interest" description="Disordered" evidence="5">
    <location>
        <begin position="421"/>
        <end position="535"/>
    </location>
</feature>
<feature type="domain" description="Radical SAM core" evidence="6">
    <location>
        <begin position="46"/>
        <end position="205"/>
    </location>
</feature>
<dbReference type="PANTHER" id="PTHR43273">
    <property type="entry name" value="ANAEROBIC SULFATASE-MATURATING ENZYME HOMOLOG ASLB-RELATED"/>
    <property type="match status" value="1"/>
</dbReference>
<reference evidence="8" key="1">
    <citation type="submission" date="2016-10" db="EMBL/GenBank/DDBJ databases">
        <authorList>
            <person name="Varghese N."/>
            <person name="Submissions S."/>
        </authorList>
    </citation>
    <scope>NUCLEOTIDE SEQUENCE [LARGE SCALE GENOMIC DNA]</scope>
    <source>
        <strain evidence="8">DSM 43163</strain>
    </source>
</reference>
<proteinExistence type="predicted"/>
<dbReference type="GO" id="GO:0046872">
    <property type="term" value="F:metal ion binding"/>
    <property type="evidence" value="ECO:0007669"/>
    <property type="project" value="UniProtKB-KW"/>
</dbReference>